<dbReference type="PANTHER" id="PTHR11346">
    <property type="entry name" value="GALECTIN"/>
    <property type="match status" value="1"/>
</dbReference>
<evidence type="ECO:0000259" key="4">
    <source>
        <dbReference type="PROSITE" id="PS51304"/>
    </source>
</evidence>
<evidence type="ECO:0000256" key="1">
    <source>
        <dbReference type="ARBA" id="ARBA00022734"/>
    </source>
</evidence>
<evidence type="ECO:0000313" key="5">
    <source>
        <dbReference type="EMBL" id="EPB71625.1"/>
    </source>
</evidence>
<evidence type="ECO:0000256" key="2">
    <source>
        <dbReference type="ARBA" id="ARBA00022737"/>
    </source>
</evidence>
<dbReference type="InterPro" id="IPR001079">
    <property type="entry name" value="Galectin_CRD"/>
</dbReference>
<dbReference type="SMART" id="SM00908">
    <property type="entry name" value="Gal-bind_lectin"/>
    <property type="match status" value="1"/>
</dbReference>
<dbReference type="SUPFAM" id="SSF49899">
    <property type="entry name" value="Concanavalin A-like lectins/glucanases"/>
    <property type="match status" value="1"/>
</dbReference>
<dbReference type="Gene3D" id="2.60.120.200">
    <property type="match status" value="1"/>
</dbReference>
<dbReference type="CDD" id="cd00070">
    <property type="entry name" value="GLECT"/>
    <property type="match status" value="1"/>
</dbReference>
<organism evidence="5 6">
    <name type="scientific">Ancylostoma ceylanicum</name>
    <dbReference type="NCBI Taxonomy" id="53326"/>
    <lineage>
        <taxon>Eukaryota</taxon>
        <taxon>Metazoa</taxon>
        <taxon>Ecdysozoa</taxon>
        <taxon>Nematoda</taxon>
        <taxon>Chromadorea</taxon>
        <taxon>Rhabditida</taxon>
        <taxon>Rhabditina</taxon>
        <taxon>Rhabditomorpha</taxon>
        <taxon>Strongyloidea</taxon>
        <taxon>Ancylostomatidae</taxon>
        <taxon>Ancylostomatinae</taxon>
        <taxon>Ancylostoma</taxon>
    </lineage>
</organism>
<name>A0A0D6LHR6_9BILA</name>
<proteinExistence type="predicted"/>
<dbReference type="GO" id="GO:0016936">
    <property type="term" value="F:galactoside binding"/>
    <property type="evidence" value="ECO:0007669"/>
    <property type="project" value="TreeGrafter"/>
</dbReference>
<evidence type="ECO:0000256" key="3">
    <source>
        <dbReference type="RuleBase" id="RU102079"/>
    </source>
</evidence>
<protein>
    <recommendedName>
        <fullName evidence="3">Galectin</fullName>
    </recommendedName>
</protein>
<dbReference type="InterPro" id="IPR044156">
    <property type="entry name" value="Galectin-like"/>
</dbReference>
<keyword evidence="2" id="KW-0677">Repeat</keyword>
<gene>
    <name evidence="5" type="ORF">ANCCEY_09271</name>
</gene>
<accession>A0A0D6LHR6</accession>
<keyword evidence="6" id="KW-1185">Reference proteome</keyword>
<dbReference type="FunFam" id="2.60.120.200:FF:000124">
    <property type="entry name" value="Galectin-4"/>
    <property type="match status" value="1"/>
</dbReference>
<evidence type="ECO:0000313" key="6">
    <source>
        <dbReference type="Proteomes" id="UP000054495"/>
    </source>
</evidence>
<feature type="domain" description="Galectin" evidence="4">
    <location>
        <begin position="1"/>
        <end position="122"/>
    </location>
</feature>
<dbReference type="PROSITE" id="PS51304">
    <property type="entry name" value="GALECTIN"/>
    <property type="match status" value="1"/>
</dbReference>
<dbReference type="AlphaFoldDB" id="A0A0D6LHR6"/>
<dbReference type="PANTHER" id="PTHR11346:SF176">
    <property type="entry name" value="32 KDA BETA-GALACTOSIDE-BINDING LECTIN LEC-3"/>
    <property type="match status" value="1"/>
</dbReference>
<sequence length="124" mass="14212">MPQTVEEALSRKRILMTCSFRFNVNLLKKNGDIALHFNPRFDEKCVIRNSLVNGEWGNEEREGKNPFERGVGFDLEIKNEEYAFQIFVNGERFASYAHRIDPHEIGGLQIQGDVELTGIQIVGN</sequence>
<keyword evidence="1 3" id="KW-0430">Lectin</keyword>
<dbReference type="GO" id="GO:0030246">
    <property type="term" value="F:carbohydrate binding"/>
    <property type="evidence" value="ECO:0007669"/>
    <property type="project" value="UniProtKB-UniRule"/>
</dbReference>
<dbReference type="Pfam" id="PF00337">
    <property type="entry name" value="Gal-bind_lectin"/>
    <property type="match status" value="1"/>
</dbReference>
<dbReference type="EMBL" id="KE125099">
    <property type="protein sequence ID" value="EPB71625.1"/>
    <property type="molecule type" value="Genomic_DNA"/>
</dbReference>
<dbReference type="Proteomes" id="UP000054495">
    <property type="component" value="Unassembled WGS sequence"/>
</dbReference>
<reference evidence="5 6" key="1">
    <citation type="submission" date="2013-05" db="EMBL/GenBank/DDBJ databases">
        <title>Draft genome of the parasitic nematode Anyclostoma ceylanicum.</title>
        <authorList>
            <person name="Mitreva M."/>
        </authorList>
    </citation>
    <scope>NUCLEOTIDE SEQUENCE [LARGE SCALE GENOMIC DNA]</scope>
</reference>
<dbReference type="InterPro" id="IPR013320">
    <property type="entry name" value="ConA-like_dom_sf"/>
</dbReference>
<dbReference type="SMART" id="SM00276">
    <property type="entry name" value="GLECT"/>
    <property type="match status" value="1"/>
</dbReference>